<sequence>MRSDTVKKGIERAGHRSLLRATGLKDEDFQKPFIGIVNSYTDIVPGHIHLHEFAAGVKAAVREAGGVPFEFNTIAVDDGIAMGHLGMRYSLPSRELIADCLETMAMAHCFDALICISNCDKITPGMIMGAVRVNVPTIFVTGGPMLAGTQPDGSRSDLITVFEGVGKVQSGEMTEAELNAIEASACPTCGSCSGMFTANSMNCLLEAIGLALPGNGTIPAVDARRQDLAKAAARQIFELLERDLKPRDLVTKASLDNAFALDMAMGGSTNTVLHGFAIAHEAGVDYPLERLNEISAVTPCICKVSPSVPDVHIQDVDRAGGISAILKEISRKPGLLNLDCLTVTGKTLGEVIANASIQDPKIIRTIETPFSADGGLAVLFGNIAPNGSVVKSAGVDPTCLVFEGEAIVFEGQDECLTALMLRKVKAGQVVIIRYEGPKGGPGMPEMLSPTSMIKGQGLGKQVALITDGRFSGGTAGLCIGHVSPEAAECGPIALVHTGDRIRIDIPARSMNVLVDPAELERRRAAWVKPKPKISKGWLGRYSRLVTSANKGAVLALPEELG</sequence>
<protein>
    <recommendedName>
        <fullName evidence="14 15">Dihydroxy-acid dehydratase</fullName>
        <shortName evidence="15">DAD</shortName>
        <ecNumber evidence="14 15">4.2.1.9</ecNumber>
    </recommendedName>
</protein>
<comment type="pathway">
    <text evidence="13 15">Amino-acid biosynthesis; L-isoleucine biosynthesis; L-isoleucine from 2-oxobutanoate: step 3/4.</text>
</comment>
<comment type="caution">
    <text evidence="18">The sequence shown here is derived from an EMBL/GenBank/DDBJ whole genome shotgun (WGS) entry which is preliminary data.</text>
</comment>
<keyword evidence="6 15" id="KW-0460">Magnesium</keyword>
<gene>
    <name evidence="15 18" type="primary">ilvD</name>
    <name evidence="18" type="ORF">IPP58_09235</name>
</gene>
<feature type="binding site" evidence="15">
    <location>
        <position position="120"/>
    </location>
    <ligand>
        <name>Mg(2+)</name>
        <dbReference type="ChEBI" id="CHEBI:18420"/>
    </ligand>
</feature>
<evidence type="ECO:0000313" key="18">
    <source>
        <dbReference type="EMBL" id="MBK9796668.1"/>
    </source>
</evidence>
<dbReference type="InterPro" id="IPR000581">
    <property type="entry name" value="ILV_EDD_N"/>
</dbReference>
<dbReference type="GO" id="GO:0009097">
    <property type="term" value="P:isoleucine biosynthetic process"/>
    <property type="evidence" value="ECO:0007669"/>
    <property type="project" value="UniProtKB-UniRule"/>
</dbReference>
<evidence type="ECO:0000256" key="7">
    <source>
        <dbReference type="ARBA" id="ARBA00023004"/>
    </source>
</evidence>
<comment type="caution">
    <text evidence="15">Lacks conserved residue(s) required for the propagation of feature annotation.</text>
</comment>
<evidence type="ECO:0000256" key="15">
    <source>
        <dbReference type="HAMAP-Rule" id="MF_00012"/>
    </source>
</evidence>
<feature type="modified residue" description="N6-carboxylysine" evidence="15">
    <location>
        <position position="121"/>
    </location>
</feature>
<evidence type="ECO:0000259" key="16">
    <source>
        <dbReference type="Pfam" id="PF00920"/>
    </source>
</evidence>
<evidence type="ECO:0000256" key="9">
    <source>
        <dbReference type="ARBA" id="ARBA00023239"/>
    </source>
</evidence>
<evidence type="ECO:0000256" key="14">
    <source>
        <dbReference type="ARBA" id="ARBA00029490"/>
    </source>
</evidence>
<comment type="function">
    <text evidence="15">Functions in the biosynthesis of branched-chain amino acids. Catalyzes the dehydration of (2R,3R)-2,3-dihydroxy-3-methylpentanoate (2,3-dihydroxy-3-methylvalerate) into 2-oxo-3-methylpentanoate (2-oxo-3-methylvalerate) and of (2R)-2,3-dihydroxy-3-methylbutanoate (2,3-dihydroxyisovalerate) into 2-oxo-3-methylbutanoate (2-oxoisovalerate), the penultimate precursor to L-isoleucine and L-valine, respectively.</text>
</comment>
<evidence type="ECO:0000256" key="2">
    <source>
        <dbReference type="ARBA" id="ARBA00006486"/>
    </source>
</evidence>
<evidence type="ECO:0000256" key="10">
    <source>
        <dbReference type="ARBA" id="ARBA00023304"/>
    </source>
</evidence>
<evidence type="ECO:0000313" key="19">
    <source>
        <dbReference type="Proteomes" id="UP000886657"/>
    </source>
</evidence>
<evidence type="ECO:0000256" key="6">
    <source>
        <dbReference type="ARBA" id="ARBA00022842"/>
    </source>
</evidence>
<dbReference type="FunFam" id="3.50.30.80:FF:000001">
    <property type="entry name" value="Dihydroxy-acid dehydratase"/>
    <property type="match status" value="1"/>
</dbReference>
<dbReference type="Proteomes" id="UP000886657">
    <property type="component" value="Unassembled WGS sequence"/>
</dbReference>
<feature type="domain" description="Dihydroxy-acid/6-phosphogluconate dehydratase N-terminal" evidence="16">
    <location>
        <begin position="31"/>
        <end position="350"/>
    </location>
</feature>
<comment type="subunit">
    <text evidence="15">Homodimer.</text>
</comment>
<dbReference type="SUPFAM" id="SSF143975">
    <property type="entry name" value="IlvD/EDD N-terminal domain-like"/>
    <property type="match status" value="1"/>
</dbReference>
<dbReference type="InterPro" id="IPR056740">
    <property type="entry name" value="ILV_EDD_C"/>
</dbReference>
<reference evidence="18" key="1">
    <citation type="submission" date="2020-10" db="EMBL/GenBank/DDBJ databases">
        <title>Connecting structure to function with the recovery of over 1000 high-quality activated sludge metagenome-assembled genomes encoding full-length rRNA genes using long-read sequencing.</title>
        <authorList>
            <person name="Singleton C.M."/>
            <person name="Petriglieri F."/>
            <person name="Kristensen J.M."/>
            <person name="Kirkegaard R.H."/>
            <person name="Michaelsen T.Y."/>
            <person name="Andersen M.H."/>
            <person name="Karst S.M."/>
            <person name="Dueholm M.S."/>
            <person name="Nielsen P.H."/>
            <person name="Albertsen M."/>
        </authorList>
    </citation>
    <scope>NUCLEOTIDE SEQUENCE</scope>
    <source>
        <strain evidence="18">Skiv_18-Q3-R9-52_MAXAC.067</strain>
    </source>
</reference>
<keyword evidence="9 15" id="KW-0456">Lyase</keyword>
<dbReference type="GO" id="GO:0004160">
    <property type="term" value="F:dihydroxy-acid dehydratase activity"/>
    <property type="evidence" value="ECO:0007669"/>
    <property type="project" value="UniProtKB-UniRule"/>
</dbReference>
<dbReference type="PROSITE" id="PS00887">
    <property type="entry name" value="ILVD_EDD_2"/>
    <property type="match status" value="1"/>
</dbReference>
<dbReference type="PANTHER" id="PTHR43661:SF3">
    <property type="entry name" value="D-XYLONATE DEHYDRATASE YAGF-RELATED"/>
    <property type="match status" value="1"/>
</dbReference>
<keyword evidence="7 15" id="KW-0408">Iron</keyword>
<keyword evidence="8 15" id="KW-0411">Iron-sulfur</keyword>
<evidence type="ECO:0000256" key="4">
    <source>
        <dbReference type="ARBA" id="ARBA00022714"/>
    </source>
</evidence>
<dbReference type="Gene3D" id="3.50.30.80">
    <property type="entry name" value="IlvD/EDD C-terminal domain-like"/>
    <property type="match status" value="1"/>
</dbReference>
<dbReference type="Pfam" id="PF24877">
    <property type="entry name" value="ILV_EDD_C"/>
    <property type="match status" value="1"/>
</dbReference>
<feature type="binding site" evidence="15">
    <location>
        <position position="78"/>
    </location>
    <ligand>
        <name>Mg(2+)</name>
        <dbReference type="ChEBI" id="CHEBI:18420"/>
    </ligand>
</feature>
<keyword evidence="4 15" id="KW-0001">2Fe-2S</keyword>
<dbReference type="EC" id="4.2.1.9" evidence="14 15"/>
<dbReference type="GO" id="GO:0000287">
    <property type="term" value="F:magnesium ion binding"/>
    <property type="evidence" value="ECO:0007669"/>
    <property type="project" value="UniProtKB-UniRule"/>
</dbReference>
<comment type="catalytic activity">
    <reaction evidence="15">
        <text>(2R,3R)-2,3-dihydroxy-3-methylpentanoate = (S)-3-methyl-2-oxopentanoate + H2O</text>
        <dbReference type="Rhea" id="RHEA:27694"/>
        <dbReference type="ChEBI" id="CHEBI:15377"/>
        <dbReference type="ChEBI" id="CHEBI:35146"/>
        <dbReference type="ChEBI" id="CHEBI:49258"/>
        <dbReference type="EC" id="4.2.1.9"/>
    </reaction>
</comment>
<evidence type="ECO:0000256" key="11">
    <source>
        <dbReference type="ARBA" id="ARBA00029304"/>
    </source>
</evidence>
<dbReference type="PROSITE" id="PS00886">
    <property type="entry name" value="ILVD_EDD_1"/>
    <property type="match status" value="1"/>
</dbReference>
<evidence type="ECO:0000256" key="1">
    <source>
        <dbReference type="ARBA" id="ARBA00001946"/>
    </source>
</evidence>
<dbReference type="InterPro" id="IPR004404">
    <property type="entry name" value="DihydroxyA_deHydtase"/>
</dbReference>
<evidence type="ECO:0000256" key="12">
    <source>
        <dbReference type="ARBA" id="ARBA00029436"/>
    </source>
</evidence>
<dbReference type="NCBIfam" id="NF002068">
    <property type="entry name" value="PRK00911.1"/>
    <property type="match status" value="1"/>
</dbReference>
<dbReference type="GO" id="GO:0051537">
    <property type="term" value="F:2 iron, 2 sulfur cluster binding"/>
    <property type="evidence" value="ECO:0007669"/>
    <property type="project" value="UniProtKB-UniRule"/>
</dbReference>
<dbReference type="NCBIfam" id="TIGR00110">
    <property type="entry name" value="ilvD"/>
    <property type="match status" value="1"/>
</dbReference>
<dbReference type="EMBL" id="JADKIO010000006">
    <property type="protein sequence ID" value="MBK9796668.1"/>
    <property type="molecule type" value="Genomic_DNA"/>
</dbReference>
<keyword evidence="5 15" id="KW-0479">Metal-binding</keyword>
<keyword evidence="10 15" id="KW-0100">Branched-chain amino acid biosynthesis</keyword>
<evidence type="ECO:0000256" key="8">
    <source>
        <dbReference type="ARBA" id="ARBA00023014"/>
    </source>
</evidence>
<dbReference type="InterPro" id="IPR042096">
    <property type="entry name" value="Dihydro-acid_dehy_C"/>
</dbReference>
<feature type="domain" description="Dihydroxy-acid/6-phosphogluconate dehydratase C-terminal" evidence="17">
    <location>
        <begin position="361"/>
        <end position="552"/>
    </location>
</feature>
<comment type="catalytic activity">
    <reaction evidence="11">
        <text>(2R)-2,3-dihydroxy-3-methylbutanoate = 3-methyl-2-oxobutanoate + H2O</text>
        <dbReference type="Rhea" id="RHEA:24809"/>
        <dbReference type="ChEBI" id="CHEBI:11851"/>
        <dbReference type="ChEBI" id="CHEBI:15377"/>
        <dbReference type="ChEBI" id="CHEBI:49072"/>
        <dbReference type="EC" id="4.2.1.9"/>
    </reaction>
    <physiologicalReaction direction="left-to-right" evidence="11">
        <dbReference type="Rhea" id="RHEA:24810"/>
    </physiologicalReaction>
</comment>
<dbReference type="Pfam" id="PF00920">
    <property type="entry name" value="ILVD_EDD_N"/>
    <property type="match status" value="1"/>
</dbReference>
<feature type="binding site" description="via carbamate group" evidence="15">
    <location>
        <position position="121"/>
    </location>
    <ligand>
        <name>Mg(2+)</name>
        <dbReference type="ChEBI" id="CHEBI:18420"/>
    </ligand>
</feature>
<comment type="cofactor">
    <cofactor evidence="1 15">
        <name>Mg(2+)</name>
        <dbReference type="ChEBI" id="CHEBI:18420"/>
    </cofactor>
</comment>
<feature type="active site" description="Proton acceptor" evidence="15">
    <location>
        <position position="471"/>
    </location>
</feature>
<dbReference type="AlphaFoldDB" id="A0A9D7XIG4"/>
<dbReference type="HAMAP" id="MF_00012">
    <property type="entry name" value="IlvD"/>
    <property type="match status" value="1"/>
</dbReference>
<dbReference type="InterPro" id="IPR037237">
    <property type="entry name" value="IlvD/EDD_N"/>
</dbReference>
<evidence type="ECO:0000256" key="13">
    <source>
        <dbReference type="ARBA" id="ARBA00029437"/>
    </source>
</evidence>
<accession>A0A9D7XIG4</accession>
<dbReference type="GO" id="GO:0005829">
    <property type="term" value="C:cytosol"/>
    <property type="evidence" value="ECO:0007669"/>
    <property type="project" value="TreeGrafter"/>
</dbReference>
<proteinExistence type="inferred from homology"/>
<evidence type="ECO:0000259" key="17">
    <source>
        <dbReference type="Pfam" id="PF24877"/>
    </source>
</evidence>
<dbReference type="PANTHER" id="PTHR43661">
    <property type="entry name" value="D-XYLONATE DEHYDRATASE"/>
    <property type="match status" value="1"/>
</dbReference>
<dbReference type="SUPFAM" id="SSF52016">
    <property type="entry name" value="LeuD/IlvD-like"/>
    <property type="match status" value="1"/>
</dbReference>
<dbReference type="GO" id="GO:0009099">
    <property type="term" value="P:L-valine biosynthetic process"/>
    <property type="evidence" value="ECO:0007669"/>
    <property type="project" value="UniProtKB-UniRule"/>
</dbReference>
<comment type="similarity">
    <text evidence="2 15">Belongs to the IlvD/Edd family.</text>
</comment>
<organism evidence="18 19">
    <name type="scientific">Candidatus Geothrix skivensis</name>
    <dbReference type="NCBI Taxonomy" id="2954439"/>
    <lineage>
        <taxon>Bacteria</taxon>
        <taxon>Pseudomonadati</taxon>
        <taxon>Acidobacteriota</taxon>
        <taxon>Holophagae</taxon>
        <taxon>Holophagales</taxon>
        <taxon>Holophagaceae</taxon>
        <taxon>Geothrix</taxon>
    </lineage>
</organism>
<evidence type="ECO:0000256" key="5">
    <source>
        <dbReference type="ARBA" id="ARBA00022723"/>
    </source>
</evidence>
<comment type="pathway">
    <text evidence="12 15">Amino-acid biosynthesis; L-valine biosynthesis; L-valine from pyruvate: step 3/4.</text>
</comment>
<feature type="binding site" evidence="15">
    <location>
        <position position="445"/>
    </location>
    <ligand>
        <name>Mg(2+)</name>
        <dbReference type="ChEBI" id="CHEBI:18420"/>
    </ligand>
</feature>
<name>A0A9D7XIG4_9BACT</name>
<comment type="cofactor">
    <cofactor evidence="15">
        <name>[2Fe-2S] cluster</name>
        <dbReference type="ChEBI" id="CHEBI:190135"/>
    </cofactor>
    <text evidence="15">Binds 1 [2Fe-2S] cluster per subunit. This cluster acts as a Lewis acid cofactor.</text>
</comment>
<dbReference type="InterPro" id="IPR020558">
    <property type="entry name" value="DiOHA_6PGluconate_deHydtase_CS"/>
</dbReference>
<keyword evidence="3 15" id="KW-0028">Amino-acid biosynthesis</keyword>
<evidence type="ECO:0000256" key="3">
    <source>
        <dbReference type="ARBA" id="ARBA00022605"/>
    </source>
</evidence>